<accession>A0A9P4ISY2</accession>
<dbReference type="Proteomes" id="UP000799439">
    <property type="component" value="Unassembled WGS sequence"/>
</dbReference>
<gene>
    <name evidence="1" type="ORF">K461DRAFT_71492</name>
</gene>
<dbReference type="AlphaFoldDB" id="A0A9P4ISY2"/>
<proteinExistence type="predicted"/>
<name>A0A9P4ISY2_9PEZI</name>
<protein>
    <submittedName>
        <fullName evidence="1">Uncharacterized protein</fullName>
    </submittedName>
</protein>
<reference evidence="1" key="1">
    <citation type="journal article" date="2020" name="Stud. Mycol.">
        <title>101 Dothideomycetes genomes: a test case for predicting lifestyles and emergence of pathogens.</title>
        <authorList>
            <person name="Haridas S."/>
            <person name="Albert R."/>
            <person name="Binder M."/>
            <person name="Bloem J."/>
            <person name="Labutti K."/>
            <person name="Salamov A."/>
            <person name="Andreopoulos B."/>
            <person name="Baker S."/>
            <person name="Barry K."/>
            <person name="Bills G."/>
            <person name="Bluhm B."/>
            <person name="Cannon C."/>
            <person name="Castanera R."/>
            <person name="Culley D."/>
            <person name="Daum C."/>
            <person name="Ezra D."/>
            <person name="Gonzalez J."/>
            <person name="Henrissat B."/>
            <person name="Kuo A."/>
            <person name="Liang C."/>
            <person name="Lipzen A."/>
            <person name="Lutzoni F."/>
            <person name="Magnuson J."/>
            <person name="Mondo S."/>
            <person name="Nolan M."/>
            <person name="Ohm R."/>
            <person name="Pangilinan J."/>
            <person name="Park H.-J."/>
            <person name="Ramirez L."/>
            <person name="Alfaro M."/>
            <person name="Sun H."/>
            <person name="Tritt A."/>
            <person name="Yoshinaga Y."/>
            <person name="Zwiers L.-H."/>
            <person name="Turgeon B."/>
            <person name="Goodwin S."/>
            <person name="Spatafora J."/>
            <person name="Crous P."/>
            <person name="Grigoriev I."/>
        </authorList>
    </citation>
    <scope>NUCLEOTIDE SEQUENCE</scope>
    <source>
        <strain evidence="1">CBS 260.36</strain>
    </source>
</reference>
<organism evidence="1 2">
    <name type="scientific">Myriangium duriaei CBS 260.36</name>
    <dbReference type="NCBI Taxonomy" id="1168546"/>
    <lineage>
        <taxon>Eukaryota</taxon>
        <taxon>Fungi</taxon>
        <taxon>Dikarya</taxon>
        <taxon>Ascomycota</taxon>
        <taxon>Pezizomycotina</taxon>
        <taxon>Dothideomycetes</taxon>
        <taxon>Dothideomycetidae</taxon>
        <taxon>Myriangiales</taxon>
        <taxon>Myriangiaceae</taxon>
        <taxon>Myriangium</taxon>
    </lineage>
</organism>
<evidence type="ECO:0000313" key="1">
    <source>
        <dbReference type="EMBL" id="KAF2147741.1"/>
    </source>
</evidence>
<comment type="caution">
    <text evidence="1">The sequence shown here is derived from an EMBL/GenBank/DDBJ whole genome shotgun (WGS) entry which is preliminary data.</text>
</comment>
<evidence type="ECO:0000313" key="2">
    <source>
        <dbReference type="Proteomes" id="UP000799439"/>
    </source>
</evidence>
<keyword evidence="2" id="KW-1185">Reference proteome</keyword>
<sequence length="194" mass="21823">MAGPITVDESFDASAELRLDTLTDGSSRSIWPTALTEQAPAVLDLEDNPCFQEALGEAIADVEAAKAAESMHLDADECDTAKVLDILREQLSLAKSLQVEGTLFQIEQYRVLCWAYKAQTKLLIGIRRAYEQLELTEEQKLRRHGIATNWFEQEENIYGMAVLLKNQSLHNLCEYYLGFRPGKPRLPTPHVSKL</sequence>
<dbReference type="EMBL" id="ML996095">
    <property type="protein sequence ID" value="KAF2147741.1"/>
    <property type="molecule type" value="Genomic_DNA"/>
</dbReference>